<proteinExistence type="predicted"/>
<dbReference type="EMBL" id="CP059399">
    <property type="protein sequence ID" value="QLY28479.1"/>
    <property type="molecule type" value="Genomic_DNA"/>
</dbReference>
<dbReference type="Proteomes" id="UP000515512">
    <property type="component" value="Chromosome"/>
</dbReference>
<organism evidence="1 2">
    <name type="scientific">Nocardia huaxiensis</name>
    <dbReference type="NCBI Taxonomy" id="2755382"/>
    <lineage>
        <taxon>Bacteria</taxon>
        <taxon>Bacillati</taxon>
        <taxon>Actinomycetota</taxon>
        <taxon>Actinomycetes</taxon>
        <taxon>Mycobacteriales</taxon>
        <taxon>Nocardiaceae</taxon>
        <taxon>Nocardia</taxon>
    </lineage>
</organism>
<dbReference type="KEGG" id="nhu:H0264_24310"/>
<keyword evidence="2" id="KW-1185">Reference proteome</keyword>
<sequence>MASYLHEGLVELFRSRPELAAGYLGDVFRIDLPPFASARTEDGGDAGAEPEECLGDAAVALIDEAGVPVAGIVVEVQLHRDESRRWSWPTYVAALRSRLKCPAYLLVVSLKPDVAQWCGGEITMGHPDWILRPLVLGPQTIPTVEPDAVLEVPERAVLPAIAHAEGPDAERVLSTLFAGMSRVGEAHSTMFYDVVYAALPVEARRELEIQKGKIQGRARSVLIVLDARGIPVPDDIRARILRCGELGQLDAWLRQAVSAEAIDDLFV</sequence>
<dbReference type="RefSeq" id="WP_181579685.1">
    <property type="nucleotide sequence ID" value="NZ_CP059399.1"/>
</dbReference>
<evidence type="ECO:0000313" key="2">
    <source>
        <dbReference type="Proteomes" id="UP000515512"/>
    </source>
</evidence>
<name>A0A7D6ZDS1_9NOCA</name>
<dbReference type="PANTHER" id="PTHR34613:SF1">
    <property type="entry name" value="SLL6017 PROTEIN"/>
    <property type="match status" value="1"/>
</dbReference>
<accession>A0A7D6ZDS1</accession>
<dbReference type="AlphaFoldDB" id="A0A7D6ZDS1"/>
<dbReference type="PANTHER" id="PTHR34613">
    <property type="entry name" value="SLL0800 PROTEIN"/>
    <property type="match status" value="1"/>
</dbReference>
<protein>
    <submittedName>
        <fullName evidence="1">Uncharacterized protein</fullName>
    </submittedName>
</protein>
<evidence type="ECO:0000313" key="1">
    <source>
        <dbReference type="EMBL" id="QLY28479.1"/>
    </source>
</evidence>
<gene>
    <name evidence="1" type="ORF">H0264_24310</name>
</gene>
<reference evidence="1 2" key="1">
    <citation type="submission" date="2020-07" db="EMBL/GenBank/DDBJ databases">
        <authorList>
            <person name="Zhuang K."/>
            <person name="Ran Y."/>
        </authorList>
    </citation>
    <scope>NUCLEOTIDE SEQUENCE [LARGE SCALE GENOMIC DNA]</scope>
    <source>
        <strain evidence="1 2">WCH-YHL-001</strain>
    </source>
</reference>